<evidence type="ECO:0000256" key="1">
    <source>
        <dbReference type="ARBA" id="ARBA00009924"/>
    </source>
</evidence>
<evidence type="ECO:0000256" key="3">
    <source>
        <dbReference type="ARBA" id="ARBA00022777"/>
    </source>
</evidence>
<dbReference type="SUPFAM" id="SSF52540">
    <property type="entry name" value="P-loop containing nucleoside triphosphate hydrolases"/>
    <property type="match status" value="1"/>
</dbReference>
<dbReference type="InterPro" id="IPR022486">
    <property type="entry name" value="PPK2_PA0141"/>
</dbReference>
<dbReference type="PIRSF" id="PIRSF028756">
    <property type="entry name" value="PPK2_prd"/>
    <property type="match status" value="1"/>
</dbReference>
<dbReference type="GO" id="GO:0008976">
    <property type="term" value="F:polyphosphate kinase activity"/>
    <property type="evidence" value="ECO:0007669"/>
    <property type="project" value="UniProtKB-EC"/>
</dbReference>
<evidence type="ECO:0000313" key="5">
    <source>
        <dbReference type="EMBL" id="VAV94864.1"/>
    </source>
</evidence>
<dbReference type="NCBIfam" id="TIGR03707">
    <property type="entry name" value="PPK2_P_aer"/>
    <property type="match status" value="1"/>
</dbReference>
<dbReference type="GO" id="GO:0006793">
    <property type="term" value="P:phosphorus metabolic process"/>
    <property type="evidence" value="ECO:0007669"/>
    <property type="project" value="InterPro"/>
</dbReference>
<keyword evidence="2 5" id="KW-0808">Transferase</keyword>
<accession>A0A3B0RMW2</accession>
<dbReference type="InterPro" id="IPR022488">
    <property type="entry name" value="PPK2-related"/>
</dbReference>
<protein>
    <submittedName>
        <fullName evidence="5">Polyphosphate kinase 2</fullName>
        <ecNumber evidence="5">2.7.4.1</ecNumber>
    </submittedName>
</protein>
<reference evidence="5" key="1">
    <citation type="submission" date="2018-06" db="EMBL/GenBank/DDBJ databases">
        <authorList>
            <person name="Zhirakovskaya E."/>
        </authorList>
    </citation>
    <scope>NUCLEOTIDE SEQUENCE</scope>
</reference>
<name>A0A3B0RMW2_9ZZZZ</name>
<dbReference type="InterPro" id="IPR016898">
    <property type="entry name" value="Polyphosphate_phosphotransfera"/>
</dbReference>
<dbReference type="PANTHER" id="PTHR34383:SF1">
    <property type="entry name" value="ADP-POLYPHOSPHATE PHOSPHOTRANSFERASE"/>
    <property type="match status" value="1"/>
</dbReference>
<dbReference type="InterPro" id="IPR027417">
    <property type="entry name" value="P-loop_NTPase"/>
</dbReference>
<proteinExistence type="inferred from homology"/>
<dbReference type="Gene3D" id="3.40.50.300">
    <property type="entry name" value="P-loop containing nucleotide triphosphate hydrolases"/>
    <property type="match status" value="1"/>
</dbReference>
<evidence type="ECO:0000259" key="4">
    <source>
        <dbReference type="Pfam" id="PF03976"/>
    </source>
</evidence>
<dbReference type="PANTHER" id="PTHR34383">
    <property type="entry name" value="POLYPHOSPHATE:AMP PHOSPHOTRANSFERASE-RELATED"/>
    <property type="match status" value="1"/>
</dbReference>
<evidence type="ECO:0000256" key="2">
    <source>
        <dbReference type="ARBA" id="ARBA00022679"/>
    </source>
</evidence>
<dbReference type="EMBL" id="UOEG01000125">
    <property type="protein sequence ID" value="VAV94864.1"/>
    <property type="molecule type" value="Genomic_DNA"/>
</dbReference>
<gene>
    <name evidence="5" type="ORF">MNBD_ALPHA07-905</name>
</gene>
<dbReference type="Pfam" id="PF03976">
    <property type="entry name" value="PPK2"/>
    <property type="match status" value="1"/>
</dbReference>
<dbReference type="AlphaFoldDB" id="A0A3B0RMW2"/>
<comment type="similarity">
    <text evidence="1">Belongs to the polyphosphate kinase 2 (PPK2) family. Class I subfamily.</text>
</comment>
<dbReference type="EC" id="2.7.4.1" evidence="5"/>
<organism evidence="5">
    <name type="scientific">hydrothermal vent metagenome</name>
    <dbReference type="NCBI Taxonomy" id="652676"/>
    <lineage>
        <taxon>unclassified sequences</taxon>
        <taxon>metagenomes</taxon>
        <taxon>ecological metagenomes</taxon>
    </lineage>
</organism>
<sequence length="293" mass="33767">MQLPFDGAISAYFNTDAPKPIRDAILRADKDDILEPDYPHSERMKRKLYEREMAALQIELVKLQAWAKETGARVAIVFEGRDAAGKGGTIKRFRENINPRGARVVALSKPSDTEATQWYFQRYIDHLPAGGEIVCFDRSWYNRGVVEKVFGFCSDEQRAHFFAQVTDFEKMLVEEGIYLFKFWLNVGRAEQLRRFLAREKDPLKQWKLSWIDVEGLKKWQEYSDAISETLSRTHTDHAPWTVIRSDDKRRARLAAIRHTLGQIDYARRNDNAIGTADDQICGGPDIWPGITNA</sequence>
<feature type="domain" description="Polyphosphate kinase-2-related" evidence="4">
    <location>
        <begin position="44"/>
        <end position="269"/>
    </location>
</feature>
<keyword evidence="3 5" id="KW-0418">Kinase</keyword>